<keyword evidence="7 10" id="KW-1133">Transmembrane helix</keyword>
<keyword evidence="3" id="KW-0813">Transport</keyword>
<feature type="domain" description="Calcium uniporter protein C-terminal" evidence="11">
    <location>
        <begin position="155"/>
        <end position="309"/>
    </location>
</feature>
<evidence type="ECO:0000256" key="4">
    <source>
        <dbReference type="ARBA" id="ARBA00022568"/>
    </source>
</evidence>
<keyword evidence="4" id="KW-0109">Calcium transport</keyword>
<evidence type="ECO:0000256" key="3">
    <source>
        <dbReference type="ARBA" id="ARBA00022448"/>
    </source>
</evidence>
<dbReference type="Pfam" id="PF04678">
    <property type="entry name" value="MCU"/>
    <property type="match status" value="1"/>
</dbReference>
<keyword evidence="13" id="KW-1185">Reference proteome</keyword>
<evidence type="ECO:0000313" key="12">
    <source>
        <dbReference type="EMBL" id="KAK6128809.1"/>
    </source>
</evidence>
<name>A0ABR0V2X3_REHGL</name>
<dbReference type="PANTHER" id="PTHR13462">
    <property type="entry name" value="CALCIUM UNIPORTER PROTEIN, MITOCHONDRIAL"/>
    <property type="match status" value="1"/>
</dbReference>
<comment type="similarity">
    <text evidence="2">Belongs to the MCU (TC 1.A.77) family.</text>
</comment>
<evidence type="ECO:0000256" key="8">
    <source>
        <dbReference type="ARBA" id="ARBA00023065"/>
    </source>
</evidence>
<dbReference type="InterPro" id="IPR006769">
    <property type="entry name" value="MCU_C"/>
</dbReference>
<evidence type="ECO:0000256" key="9">
    <source>
        <dbReference type="ARBA" id="ARBA00023136"/>
    </source>
</evidence>
<dbReference type="EMBL" id="JABTTQ020001696">
    <property type="protein sequence ID" value="KAK6128809.1"/>
    <property type="molecule type" value="Genomic_DNA"/>
</dbReference>
<keyword evidence="5 10" id="KW-0812">Transmembrane</keyword>
<feature type="transmembrane region" description="Helical" evidence="10">
    <location>
        <begin position="255"/>
        <end position="275"/>
    </location>
</feature>
<dbReference type="PANTHER" id="PTHR13462:SF31">
    <property type="entry name" value="CALCIUM UNIPORTER PROTEIN 1, MITOCHONDRIAL"/>
    <property type="match status" value="1"/>
</dbReference>
<accession>A0ABR0V2X3</accession>
<comment type="caution">
    <text evidence="12">The sequence shown here is derived from an EMBL/GenBank/DDBJ whole genome shotgun (WGS) entry which is preliminary data.</text>
</comment>
<dbReference type="Proteomes" id="UP001318860">
    <property type="component" value="Unassembled WGS sequence"/>
</dbReference>
<organism evidence="12 13">
    <name type="scientific">Rehmannia glutinosa</name>
    <name type="common">Chinese foxglove</name>
    <dbReference type="NCBI Taxonomy" id="99300"/>
    <lineage>
        <taxon>Eukaryota</taxon>
        <taxon>Viridiplantae</taxon>
        <taxon>Streptophyta</taxon>
        <taxon>Embryophyta</taxon>
        <taxon>Tracheophyta</taxon>
        <taxon>Spermatophyta</taxon>
        <taxon>Magnoliopsida</taxon>
        <taxon>eudicotyledons</taxon>
        <taxon>Gunneridae</taxon>
        <taxon>Pentapetalae</taxon>
        <taxon>asterids</taxon>
        <taxon>lamiids</taxon>
        <taxon>Lamiales</taxon>
        <taxon>Orobanchaceae</taxon>
        <taxon>Rehmannieae</taxon>
        <taxon>Rehmannia</taxon>
    </lineage>
</organism>
<feature type="transmembrane region" description="Helical" evidence="10">
    <location>
        <begin position="229"/>
        <end position="249"/>
    </location>
</feature>
<evidence type="ECO:0000256" key="7">
    <source>
        <dbReference type="ARBA" id="ARBA00022989"/>
    </source>
</evidence>
<keyword evidence="8" id="KW-0406">Ion transport</keyword>
<evidence type="ECO:0000256" key="6">
    <source>
        <dbReference type="ARBA" id="ARBA00022837"/>
    </source>
</evidence>
<evidence type="ECO:0000259" key="11">
    <source>
        <dbReference type="Pfam" id="PF04678"/>
    </source>
</evidence>
<evidence type="ECO:0000256" key="2">
    <source>
        <dbReference type="ARBA" id="ARBA00005653"/>
    </source>
</evidence>
<evidence type="ECO:0000256" key="1">
    <source>
        <dbReference type="ARBA" id="ARBA00004141"/>
    </source>
</evidence>
<evidence type="ECO:0000256" key="5">
    <source>
        <dbReference type="ARBA" id="ARBA00022692"/>
    </source>
</evidence>
<sequence length="414" mass="47317">MAFTKMIAQRLFSKSRITNPALTNLRASSAALNRQTTPKKIAPDPGEGGIFRRYFHRQSAATPTSGSWPFLPTGEKLLEKLRGLDIARDRIRIDRLRPPSVSEESPEGEVTVADAKKILRLSQLEIVKSRLRQGEKDCVSYSEFLEICAKECSSKDQGLEIAKILDESGSVIVLGNIVFLRPEKVVKAIQGLIPLSPNADDPRKKALQEMEKQKAAIDRKAESYVRRELWCGLGYLVVQTAAFMRLTFWELSWDVMEPICFFVTSIYVMGGYAFFLRTSKEPSFEGFYQSRLSAKQKRIMKAQNFDVERSVMYHLNAALLIYHYYLKFPNPQREGARWGNLKELRECSLKIRSIEINMLKVVPISNSHVDPVIEINKDFEIEKGSEIENNLEIEKDPGQRLRKEPMEEHIELLG</sequence>
<evidence type="ECO:0000256" key="10">
    <source>
        <dbReference type="SAM" id="Phobius"/>
    </source>
</evidence>
<keyword evidence="6" id="KW-0106">Calcium</keyword>
<evidence type="ECO:0000313" key="13">
    <source>
        <dbReference type="Proteomes" id="UP001318860"/>
    </source>
</evidence>
<dbReference type="InterPro" id="IPR039055">
    <property type="entry name" value="MCU_fam"/>
</dbReference>
<protein>
    <recommendedName>
        <fullName evidence="11">Calcium uniporter protein C-terminal domain-containing protein</fullName>
    </recommendedName>
</protein>
<comment type="subcellular location">
    <subcellularLocation>
        <location evidence="1">Membrane</location>
        <topology evidence="1">Multi-pass membrane protein</topology>
    </subcellularLocation>
</comment>
<keyword evidence="9 10" id="KW-0472">Membrane</keyword>
<proteinExistence type="inferred from homology"/>
<gene>
    <name evidence="12" type="ORF">DH2020_037445</name>
</gene>
<reference evidence="12 13" key="1">
    <citation type="journal article" date="2021" name="Comput. Struct. Biotechnol. J.">
        <title>De novo genome assembly of the potent medicinal plant Rehmannia glutinosa using nanopore technology.</title>
        <authorList>
            <person name="Ma L."/>
            <person name="Dong C."/>
            <person name="Song C."/>
            <person name="Wang X."/>
            <person name="Zheng X."/>
            <person name="Niu Y."/>
            <person name="Chen S."/>
            <person name="Feng W."/>
        </authorList>
    </citation>
    <scope>NUCLEOTIDE SEQUENCE [LARGE SCALE GENOMIC DNA]</scope>
    <source>
        <strain evidence="12">DH-2019</strain>
    </source>
</reference>